<reference evidence="1 2" key="1">
    <citation type="journal article" date="2014" name="Genome Announc.">
        <title>Complete Genome Sequence of the Novel Giant Pseudomonas Phage PaBG.</title>
        <authorList>
            <person name="Sykilinda N.N."/>
            <person name="Bondar A.A."/>
            <person name="Gorshkova A.S."/>
            <person name="Kurochkina L.P."/>
            <person name="Kulikov E.E."/>
            <person name="Shneider M.M."/>
            <person name="Kadykov V.A."/>
            <person name="Solovjeva N.V."/>
            <person name="Kabilov M.R."/>
            <person name="Mesyanzhinov V.V."/>
            <person name="Vlassov V.V."/>
            <person name="Drukker V.V."/>
            <person name="Miroshnikov K.A."/>
        </authorList>
    </citation>
    <scope>NUCLEOTIDE SEQUENCE [LARGE SCALE GENOMIC DNA]</scope>
</reference>
<dbReference type="KEGG" id="vg:16574914"/>
<evidence type="ECO:0000313" key="1">
    <source>
        <dbReference type="EMBL" id="AGS82112.1"/>
    </source>
</evidence>
<keyword evidence="2" id="KW-1185">Reference proteome</keyword>
<organism evidence="1 2">
    <name type="scientific">Pseudomonas phage PaBG</name>
    <dbReference type="NCBI Taxonomy" id="1335230"/>
    <lineage>
        <taxon>Viruses</taxon>
        <taxon>Duplodnaviria</taxon>
        <taxon>Heunggongvirae</taxon>
        <taxon>Uroviricota</taxon>
        <taxon>Caudoviricetes</taxon>
        <taxon>Baikalvirus</taxon>
        <taxon>Baikalvirus PaBG</taxon>
    </lineage>
</organism>
<dbReference type="RefSeq" id="YP_008433559.1">
    <property type="nucleotide sequence ID" value="NC_022096.1"/>
</dbReference>
<protein>
    <submittedName>
        <fullName evidence="1">Uncharacterized protein</fullName>
    </submittedName>
</protein>
<accession>S5VVD0</accession>
<dbReference type="Gene3D" id="2.60.200.60">
    <property type="match status" value="1"/>
</dbReference>
<dbReference type="OrthoDB" id="29361at10239"/>
<sequence length="109" mass="11537">MRNSLELVLNLKGQCNIRLGVDASTGHGCFPSTIPASASITVFTDQIAEVRVSDKYVPHCCPNQGCHAPAVVRGARITFTDQLATHRSSDVLSCGDRASNGSITTYSGN</sequence>
<dbReference type="EMBL" id="KF147891">
    <property type="protein sequence ID" value="AGS82112.1"/>
    <property type="molecule type" value="Genomic_DNA"/>
</dbReference>
<name>S5VVD0_9CAUD</name>
<proteinExistence type="predicted"/>
<dbReference type="Proteomes" id="UP000015545">
    <property type="component" value="Segment"/>
</dbReference>
<evidence type="ECO:0000313" key="2">
    <source>
        <dbReference type="Proteomes" id="UP000015545"/>
    </source>
</evidence>
<gene>
    <name evidence="1" type="ORF">PaBG_00229</name>
</gene>